<gene>
    <name evidence="2" type="ORF">P4O66_021442</name>
</gene>
<keyword evidence="3" id="KW-1185">Reference proteome</keyword>
<evidence type="ECO:0000259" key="1">
    <source>
        <dbReference type="Pfam" id="PF09004"/>
    </source>
</evidence>
<organism evidence="2 3">
    <name type="scientific">Electrophorus voltai</name>
    <dbReference type="NCBI Taxonomy" id="2609070"/>
    <lineage>
        <taxon>Eukaryota</taxon>
        <taxon>Metazoa</taxon>
        <taxon>Chordata</taxon>
        <taxon>Craniata</taxon>
        <taxon>Vertebrata</taxon>
        <taxon>Euteleostomi</taxon>
        <taxon>Actinopterygii</taxon>
        <taxon>Neopterygii</taxon>
        <taxon>Teleostei</taxon>
        <taxon>Ostariophysi</taxon>
        <taxon>Gymnotiformes</taxon>
        <taxon>Gymnotoidei</taxon>
        <taxon>Gymnotidae</taxon>
        <taxon>Electrophorus</taxon>
    </lineage>
</organism>
<proteinExistence type="predicted"/>
<sequence>NVPGDIGKVQIKNPDRQYWCHTRLCTLPTYFLTVMTNDCTSMDPSVNILKFADDSTSVSYVTVINRLTDRTVLAVEYFKFLGTTITKDLKWDSNITSIIKRAQERMFFLHQLRKFTLP</sequence>
<dbReference type="EMBL" id="JAROKS010000006">
    <property type="protein sequence ID" value="KAK1802916.1"/>
    <property type="molecule type" value="Genomic_DNA"/>
</dbReference>
<feature type="non-terminal residue" evidence="2">
    <location>
        <position position="118"/>
    </location>
</feature>
<dbReference type="AlphaFoldDB" id="A0AAD8ZR01"/>
<feature type="domain" description="Alkylated DNA repair protein AlkB homologue 8 N-terminal" evidence="1">
    <location>
        <begin position="91"/>
        <end position="118"/>
    </location>
</feature>
<accession>A0AAD8ZR01</accession>
<evidence type="ECO:0000313" key="2">
    <source>
        <dbReference type="EMBL" id="KAK1802916.1"/>
    </source>
</evidence>
<comment type="caution">
    <text evidence="2">The sequence shown here is derived from an EMBL/GenBank/DDBJ whole genome shotgun (WGS) entry which is preliminary data.</text>
</comment>
<dbReference type="Pfam" id="PF09004">
    <property type="entry name" value="ALKBH8_N"/>
    <property type="match status" value="1"/>
</dbReference>
<dbReference type="GO" id="GO:0016706">
    <property type="term" value="F:2-oxoglutarate-dependent dioxygenase activity"/>
    <property type="evidence" value="ECO:0007669"/>
    <property type="project" value="InterPro"/>
</dbReference>
<dbReference type="InterPro" id="IPR015095">
    <property type="entry name" value="AlkB_hom8_N"/>
</dbReference>
<dbReference type="GO" id="GO:0008168">
    <property type="term" value="F:methyltransferase activity"/>
    <property type="evidence" value="ECO:0007669"/>
    <property type="project" value="InterPro"/>
</dbReference>
<dbReference type="Proteomes" id="UP001239994">
    <property type="component" value="Unassembled WGS sequence"/>
</dbReference>
<name>A0AAD8ZR01_9TELE</name>
<protein>
    <recommendedName>
        <fullName evidence="1">Alkylated DNA repair protein AlkB homologue 8 N-terminal domain-containing protein</fullName>
    </recommendedName>
</protein>
<evidence type="ECO:0000313" key="3">
    <source>
        <dbReference type="Proteomes" id="UP001239994"/>
    </source>
</evidence>
<reference evidence="2" key="1">
    <citation type="submission" date="2023-03" db="EMBL/GenBank/DDBJ databases">
        <title>Electrophorus voltai genome.</title>
        <authorList>
            <person name="Bian C."/>
        </authorList>
    </citation>
    <scope>NUCLEOTIDE SEQUENCE</scope>
    <source>
        <strain evidence="2">CB-2022</strain>
        <tissue evidence="2">Muscle</tissue>
    </source>
</reference>